<feature type="domain" description="Ras-GAP" evidence="1">
    <location>
        <begin position="156"/>
        <end position="361"/>
    </location>
</feature>
<dbReference type="SMART" id="SM00323">
    <property type="entry name" value="RasGAP"/>
    <property type="match status" value="1"/>
</dbReference>
<evidence type="ECO:0000313" key="2">
    <source>
        <dbReference type="EMBL" id="WFD34733.1"/>
    </source>
</evidence>
<evidence type="ECO:0000259" key="1">
    <source>
        <dbReference type="PROSITE" id="PS50018"/>
    </source>
</evidence>
<dbReference type="Proteomes" id="UP001219933">
    <property type="component" value="Chromosome 2"/>
</dbReference>
<dbReference type="GO" id="GO:0005938">
    <property type="term" value="C:cell cortex"/>
    <property type="evidence" value="ECO:0007669"/>
    <property type="project" value="TreeGrafter"/>
</dbReference>
<gene>
    <name evidence="2" type="primary">gap1</name>
    <name evidence="2" type="ORF">MCUN1_001577</name>
</gene>
<dbReference type="Gene3D" id="1.10.506.10">
    <property type="entry name" value="GTPase Activation - p120gap, domain 1"/>
    <property type="match status" value="1"/>
</dbReference>
<keyword evidence="3" id="KW-1185">Reference proteome</keyword>
<dbReference type="Pfam" id="PF03836">
    <property type="entry name" value="RasGAP_C"/>
    <property type="match status" value="1"/>
</dbReference>
<sequence>MDIYKAKGTTSKQAHRNSVSTLVAAAAQNDLVVHDDLAKAQEELGRVKQEISSYSKTNYVLECDVRYLDSRIAMLIANRMALDEQGDLADAFEDAEVPQKALIEDRRIQQYSNLFYILQSEPRHIASLCRLVSISDMDTLLQTVMFTLYGNQYESREEHLLLSMFQSVLSHQFDSESEFGSLLRANTPVSRMMATYTGRVPGKSYLKHVLVESLRDIVVHDAPNLEINPHCIYEELVESGMCQPGEHDIMSLPAVQRVLQPRVGQLQCVTENVLEALLASADQVPYGVRWICKQIRSLARRKFPEVPPSALCSLVGAFFVLRFVNPAIVSPHAYLLVKDVPTTYARRTLTLVAKLLQHLVNQTNIAKEEFMRPLHGFFEVHRERMNEFLHTLCNVGDFYDTLEFDQYMALTRRDLSISISLNELYHMHALVKNHIDILAPGTEHHLRVIVDELGPAPMPVPRREDYSFELHLFNRWETTIRDLSRTLMTENNMTRNDLLYLETKSIFVQLLRSLPELVDQRPVSLSRVTAAAIESNDPVLQKKAVQAQEMLAELETLRIAGEGNQQNLLADEIATELEHLGNTRNEVLAELKNLSGVLNAIREQHDYLRSQLDTYVSYLQNARIAGSTREGSCSGGLSVVSIGNRDFKYHRVRTIVIQRFTYAQFERDGVIKHSIVPLDRRAHIYFQLVRPRPGTYAITLNYKGYQTSIVEMELNVDDLLEKAHHDIDVLDFEYVQLSVMKLYAMLRRAGAKRK</sequence>
<dbReference type="EMBL" id="CP119878">
    <property type="protein sequence ID" value="WFD34733.1"/>
    <property type="molecule type" value="Genomic_DNA"/>
</dbReference>
<dbReference type="InterPro" id="IPR001936">
    <property type="entry name" value="RasGAP_dom"/>
</dbReference>
<accession>A0AAF0EY31</accession>
<dbReference type="SUPFAM" id="SSF143885">
    <property type="entry name" value="RGC domain-like"/>
    <property type="match status" value="1"/>
</dbReference>
<dbReference type="PANTHER" id="PTHR14149:SF17">
    <property type="entry name" value="GTPASE-ACTIVATING PROTEIN"/>
    <property type="match status" value="1"/>
</dbReference>
<evidence type="ECO:0000313" key="3">
    <source>
        <dbReference type="Proteomes" id="UP001219933"/>
    </source>
</evidence>
<name>A0AAF0EY31_9BASI</name>
<dbReference type="InterPro" id="IPR008936">
    <property type="entry name" value="Rho_GTPase_activation_prot"/>
</dbReference>
<dbReference type="SUPFAM" id="SSF48350">
    <property type="entry name" value="GTPase activation domain, GAP"/>
    <property type="match status" value="1"/>
</dbReference>
<protein>
    <submittedName>
        <fullName evidence="2">RasGAP protein</fullName>
    </submittedName>
</protein>
<dbReference type="PANTHER" id="PTHR14149">
    <property type="entry name" value="RAS GTPASE-ACTIVATING PROTEIN WITH IQ MOTIF"/>
    <property type="match status" value="1"/>
</dbReference>
<proteinExistence type="predicted"/>
<reference evidence="2" key="1">
    <citation type="submission" date="2023-03" db="EMBL/GenBank/DDBJ databases">
        <title>Mating type loci evolution in Malassezia.</title>
        <authorList>
            <person name="Coelho M.A."/>
        </authorList>
    </citation>
    <scope>NUCLEOTIDE SEQUENCE</scope>
    <source>
        <strain evidence="2">CBS 11721</strain>
    </source>
</reference>
<dbReference type="InterPro" id="IPR000593">
    <property type="entry name" value="RasGAP_C"/>
</dbReference>
<dbReference type="Pfam" id="PF00616">
    <property type="entry name" value="RasGAP"/>
    <property type="match status" value="1"/>
</dbReference>
<organism evidence="2 3">
    <name type="scientific">Malassezia cuniculi</name>
    <dbReference type="NCBI Taxonomy" id="948313"/>
    <lineage>
        <taxon>Eukaryota</taxon>
        <taxon>Fungi</taxon>
        <taxon>Dikarya</taxon>
        <taxon>Basidiomycota</taxon>
        <taxon>Ustilaginomycotina</taxon>
        <taxon>Malasseziomycetes</taxon>
        <taxon>Malasseziales</taxon>
        <taxon>Malasseziaceae</taxon>
        <taxon>Malassezia</taxon>
    </lineage>
</organism>
<dbReference type="AlphaFoldDB" id="A0AAF0EY31"/>
<dbReference type="GO" id="GO:0005096">
    <property type="term" value="F:GTPase activator activity"/>
    <property type="evidence" value="ECO:0007669"/>
    <property type="project" value="TreeGrafter"/>
</dbReference>
<dbReference type="PROSITE" id="PS50018">
    <property type="entry name" value="RAS_GTPASE_ACTIV_2"/>
    <property type="match status" value="1"/>
</dbReference>
<dbReference type="GO" id="GO:0046580">
    <property type="term" value="P:negative regulation of Ras protein signal transduction"/>
    <property type="evidence" value="ECO:0007669"/>
    <property type="project" value="TreeGrafter"/>
</dbReference>